<sequence length="274" mass="32604">MSSKIYKQYKLDKKRYYNKVFSYQGTELVDRNYSRKDFSNTHNKLVIFKNCRFEQTIFSQMKFENCLFENCTFKGFEFLQGLFEDVTFKNCIFQDILFNRCNFKSVLFENNSWDTVSMSPYVKIQGMLTSKSVDNPISSELGIVLEKARLQKYIRESNTLFKKVHNTWSKKIKKELKKISKKEGDKLGLTKKQRLEENAKRKIQRNKLLKESYEKSQRGENRKIDKGILHFLLSKYSEEDLIKGIEYAIDNMNTSFHQLSFLLAYIEKGIRNSM</sequence>
<proteinExistence type="predicted"/>
<gene>
    <name evidence="1" type="ORF">DW222_14625</name>
</gene>
<dbReference type="PANTHER" id="PTHR42999">
    <property type="entry name" value="ANTIBIOTIC RESISTANCE PROTEIN MCBG"/>
    <property type="match status" value="1"/>
</dbReference>
<dbReference type="EMBL" id="QRJH01000008">
    <property type="protein sequence ID" value="RHH16765.1"/>
    <property type="molecule type" value="Genomic_DNA"/>
</dbReference>
<dbReference type="AlphaFoldDB" id="A0A414VZC0"/>
<dbReference type="InterPro" id="IPR052949">
    <property type="entry name" value="PA_immunity-related"/>
</dbReference>
<organism evidence="1 2">
    <name type="scientific">Blautia obeum</name>
    <dbReference type="NCBI Taxonomy" id="40520"/>
    <lineage>
        <taxon>Bacteria</taxon>
        <taxon>Bacillati</taxon>
        <taxon>Bacillota</taxon>
        <taxon>Clostridia</taxon>
        <taxon>Lachnospirales</taxon>
        <taxon>Lachnospiraceae</taxon>
        <taxon>Blautia</taxon>
    </lineage>
</organism>
<evidence type="ECO:0000313" key="2">
    <source>
        <dbReference type="Proteomes" id="UP000284024"/>
    </source>
</evidence>
<evidence type="ECO:0008006" key="3">
    <source>
        <dbReference type="Google" id="ProtNLM"/>
    </source>
</evidence>
<dbReference type="Pfam" id="PF13599">
    <property type="entry name" value="Pentapeptide_4"/>
    <property type="match status" value="1"/>
</dbReference>
<dbReference type="PANTHER" id="PTHR42999:SF1">
    <property type="entry name" value="PENTAPEPTIDE REPEAT-CONTAINING PROTEIN"/>
    <property type="match status" value="1"/>
</dbReference>
<dbReference type="Gene3D" id="2.160.20.80">
    <property type="entry name" value="E3 ubiquitin-protein ligase SopA"/>
    <property type="match status" value="1"/>
</dbReference>
<dbReference type="InterPro" id="IPR001646">
    <property type="entry name" value="5peptide_repeat"/>
</dbReference>
<evidence type="ECO:0000313" key="1">
    <source>
        <dbReference type="EMBL" id="RHH16765.1"/>
    </source>
</evidence>
<dbReference type="Proteomes" id="UP000284024">
    <property type="component" value="Unassembled WGS sequence"/>
</dbReference>
<dbReference type="SUPFAM" id="SSF141571">
    <property type="entry name" value="Pentapeptide repeat-like"/>
    <property type="match status" value="1"/>
</dbReference>
<name>A0A414VZC0_9FIRM</name>
<protein>
    <recommendedName>
        <fullName evidence="3">Pentapeptide repeat-containing protein</fullName>
    </recommendedName>
</protein>
<accession>A0A414VZC0</accession>
<reference evidence="1 2" key="1">
    <citation type="submission" date="2018-08" db="EMBL/GenBank/DDBJ databases">
        <title>A genome reference for cultivated species of the human gut microbiota.</title>
        <authorList>
            <person name="Zou Y."/>
            <person name="Xue W."/>
            <person name="Luo G."/>
        </authorList>
    </citation>
    <scope>NUCLEOTIDE SEQUENCE [LARGE SCALE GENOMIC DNA]</scope>
    <source>
        <strain evidence="1 2">AM18-2AC</strain>
    </source>
</reference>
<dbReference type="RefSeq" id="WP_118035150.1">
    <property type="nucleotide sequence ID" value="NZ_JAQDEF010000018.1"/>
</dbReference>
<comment type="caution">
    <text evidence="1">The sequence shown here is derived from an EMBL/GenBank/DDBJ whole genome shotgun (WGS) entry which is preliminary data.</text>
</comment>